<accession>A0A267FDB3</accession>
<sequence>MATDLRDKLKRRHSPLLDESEPSVKSAEPTEKHLTELRQWRFARSLVDVFLKGDGRMYHTADKNLSEAQNMLDRWLLSFQLDYAGSMDSRYPLFPQSLREEDSVNQKLIDECVEKKFSSDRENARTIFGQLEQRLRKFLKDDGRDEDTSDLRIELIEDSEDAAHVTLGDFKSKHCWRVKFLVRNFGLLPATRMLIRYEALGTGSLQWGDPITVHNALHDLMGVRYEGFASPLNSKMIDKADSRFCSLFIDTDEEFGSMGSFFKVDFSKCHGGWTVNPPFIEELMDRVATKVLNYLDTGDENCWFFVTFPRWDDTPGWVRLSDSKRRIDQIELDDGGFTVQDCYGRIFVPRNNLTIFVMGNRLPDDANLKEIRKMFRNLNRHMVEEEWRMTCSKQLRVILKPSRHRAAKTDGHETGNTADLRNRLKRRHSPLLDESEPSVKSAEPTEKHLTELRQWRFARSLVDVFLKGDGRMYHTADKNLSEAQNMLDRWLLSFQLDYAGSMDSRYPLFPQSLSEEDSVNQKLIDECVEKKFSSDRENARTIFGQLEQRLRKFLKDDGRDEDTSDLRIELIEDSKDAAHVTLGDFKSKHCWRVKFLVRNFGLLPATRMLIRYEALGTGSLQWGDPITVHNALHDLMGVRYEGFASPLNSKMIDKADSRFCSLFIDTDEEFGSMGSFFKVDFSKCHGGWTVNPPFIEELMDRVATKVLNYLDTGDENCWFFVTFPRWDDTPGWVRLSDSKRRIDQIELDDGGFTVQDCYGRIFVPRNNLTIFVMGNRLPDDANLKEIRKMFRNLNRHMVEEEWRMTCSKQLRVILKPSRHRAAKTDGHETGNTADLRNRLKRRHSPLLDESEPSVKSAEPTEKHLTELRQWRFARSLVDVFLKGDGRMYHTADKNLSEAQNMLDRWLLSFQLDYAGSMDSRYPLFPQSLSEEDSVNQKLIDECVEKKFSSDRENARTIFGQLEQRLRKFLKDDGRDEDTSDLRIELIEDSEDAAHVTLGDFKSKHCWRVKFLVRNFGLLPATRMLIRYEALGTGSLQWGDPITVHNALHDLMGVRYEGFASPLNSKMIDKADSRFCSLFIDTDEEFGSMGSFFKVDFSKCHGGWHVNPPFIEAMMDRVASRILDYLDTGDENCWFFVTFPRWDDAPSWERLSLSKHLIDKFALDNGGFTVQDGYGRVFEPRNNLTIFVLGHRLPEGANLQEIRKMFRNLDKSRVEQEWQMTCGKQLRRMLTATRRSAVRVSGDSPARCLPDDDVPSAAPAVLPAKPVIDPQLKPNRQLKRFKKS</sequence>
<evidence type="ECO:0000313" key="3">
    <source>
        <dbReference type="EMBL" id="PAA71771.1"/>
    </source>
</evidence>
<keyword evidence="4" id="KW-1185">Reference proteome</keyword>
<dbReference type="GO" id="GO:0005634">
    <property type="term" value="C:nucleus"/>
    <property type="evidence" value="ECO:0007669"/>
    <property type="project" value="TreeGrafter"/>
</dbReference>
<feature type="domain" description="PCIF1 WW" evidence="2">
    <location>
        <begin position="193"/>
        <end position="331"/>
    </location>
</feature>
<feature type="region of interest" description="Disordered" evidence="1">
    <location>
        <begin position="1"/>
        <end position="30"/>
    </location>
</feature>
<gene>
    <name evidence="3" type="ORF">BOX15_Mlig000263g2</name>
</gene>
<dbReference type="PANTHER" id="PTHR21727:SF0">
    <property type="entry name" value="MRNA (2'-O-METHYLADENOSINE-N(6)-)-METHYLTRANSFERASE"/>
    <property type="match status" value="1"/>
</dbReference>
<dbReference type="GO" id="GO:0016422">
    <property type="term" value="F:mRNA (2'-O-methyladenosine-N6-)-methyltransferase activity"/>
    <property type="evidence" value="ECO:0007669"/>
    <property type="project" value="InterPro"/>
</dbReference>
<name>A0A267FDB3_9PLAT</name>
<dbReference type="InterPro" id="IPR022035">
    <property type="entry name" value="PCIF1_WW"/>
</dbReference>
<dbReference type="OrthoDB" id="193787at2759"/>
<dbReference type="Proteomes" id="UP000215902">
    <property type="component" value="Unassembled WGS sequence"/>
</dbReference>
<dbReference type="GO" id="GO:0099122">
    <property type="term" value="F:RNA polymerase II C-terminal domain binding"/>
    <property type="evidence" value="ECO:0007669"/>
    <property type="project" value="InterPro"/>
</dbReference>
<dbReference type="PANTHER" id="PTHR21727">
    <property type="entry name" value="PHOSPHORYLATED CTD INTERACTING FACTOR 1"/>
    <property type="match status" value="1"/>
</dbReference>
<feature type="domain" description="PCIF1 WW" evidence="2">
    <location>
        <begin position="1023"/>
        <end position="1164"/>
    </location>
</feature>
<dbReference type="EMBL" id="NIVC01001140">
    <property type="protein sequence ID" value="PAA71771.1"/>
    <property type="molecule type" value="Genomic_DNA"/>
</dbReference>
<proteinExistence type="predicted"/>
<reference evidence="3 4" key="1">
    <citation type="submission" date="2017-06" db="EMBL/GenBank/DDBJ databases">
        <title>A platform for efficient transgenesis in Macrostomum lignano, a flatworm model organism for stem cell research.</title>
        <authorList>
            <person name="Berezikov E."/>
        </authorList>
    </citation>
    <scope>NUCLEOTIDE SEQUENCE [LARGE SCALE GENOMIC DNA]</scope>
    <source>
        <strain evidence="3">DV1</strain>
        <tissue evidence="3">Whole organism</tissue>
    </source>
</reference>
<protein>
    <recommendedName>
        <fullName evidence="2">PCIF1 WW domain-containing protein</fullName>
    </recommendedName>
</protein>
<comment type="caution">
    <text evidence="3">The sequence shown here is derived from an EMBL/GenBank/DDBJ whole genome shotgun (WGS) entry which is preliminary data.</text>
</comment>
<evidence type="ECO:0000313" key="4">
    <source>
        <dbReference type="Proteomes" id="UP000215902"/>
    </source>
</evidence>
<evidence type="ECO:0000256" key="1">
    <source>
        <dbReference type="SAM" id="MobiDB-lite"/>
    </source>
</evidence>
<evidence type="ECO:0000259" key="2">
    <source>
        <dbReference type="Pfam" id="PF12237"/>
    </source>
</evidence>
<feature type="region of interest" description="Disordered" evidence="1">
    <location>
        <begin position="1264"/>
        <end position="1283"/>
    </location>
</feature>
<dbReference type="InterPro" id="IPR039881">
    <property type="entry name" value="PCIF1-like"/>
</dbReference>
<organism evidence="3 4">
    <name type="scientific">Macrostomum lignano</name>
    <dbReference type="NCBI Taxonomy" id="282301"/>
    <lineage>
        <taxon>Eukaryota</taxon>
        <taxon>Metazoa</taxon>
        <taxon>Spiralia</taxon>
        <taxon>Lophotrochozoa</taxon>
        <taxon>Platyhelminthes</taxon>
        <taxon>Rhabditophora</taxon>
        <taxon>Macrostomorpha</taxon>
        <taxon>Macrostomida</taxon>
        <taxon>Macrostomidae</taxon>
        <taxon>Macrostomum</taxon>
    </lineage>
</organism>
<feature type="domain" description="PCIF1 WW" evidence="2">
    <location>
        <begin position="608"/>
        <end position="746"/>
    </location>
</feature>
<dbReference type="Pfam" id="PF12237">
    <property type="entry name" value="PCIF1_WW"/>
    <property type="match status" value="3"/>
</dbReference>